<feature type="compositionally biased region" description="Low complexity" evidence="7">
    <location>
        <begin position="193"/>
        <end position="206"/>
    </location>
</feature>
<keyword evidence="4" id="KW-1133">Transmembrane helix</keyword>
<dbReference type="GO" id="GO:0005881">
    <property type="term" value="C:cytoplasmic microtubule"/>
    <property type="evidence" value="ECO:0000318"/>
    <property type="project" value="GO_Central"/>
</dbReference>
<dbReference type="AlphaFoldDB" id="A0A6I8PRP3"/>
<gene>
    <name evidence="8" type="primary">SYBU</name>
</gene>
<feature type="compositionally biased region" description="Polar residues" evidence="7">
    <location>
        <begin position="214"/>
        <end position="230"/>
    </location>
</feature>
<dbReference type="OMA" id="EHSKRTI"/>
<evidence type="ECO:0000256" key="7">
    <source>
        <dbReference type="SAM" id="MobiDB-lite"/>
    </source>
</evidence>
<keyword evidence="2" id="KW-0597">Phosphoprotein</keyword>
<feature type="compositionally biased region" description="Low complexity" evidence="7">
    <location>
        <begin position="278"/>
        <end position="291"/>
    </location>
</feature>
<dbReference type="Ensembl" id="ENSOANT00000066904.1">
    <property type="protein sequence ID" value="ENSOANP00000054884.1"/>
    <property type="gene ID" value="ENSOANG00000007367.2"/>
</dbReference>
<accession>A0A6I8PRP3</accession>
<feature type="compositionally biased region" description="Polar residues" evidence="7">
    <location>
        <begin position="299"/>
        <end position="309"/>
    </location>
</feature>
<evidence type="ECO:0000256" key="1">
    <source>
        <dbReference type="ARBA" id="ARBA00004167"/>
    </source>
</evidence>
<comment type="subcellular location">
    <subcellularLocation>
        <location evidence="1">Membrane</location>
        <topology evidence="1">Single-pass membrane protein</topology>
    </subcellularLocation>
</comment>
<feature type="compositionally biased region" description="Basic residues" evidence="7">
    <location>
        <begin position="116"/>
        <end position="135"/>
    </location>
</feature>
<evidence type="ECO:0000256" key="5">
    <source>
        <dbReference type="ARBA" id="ARBA00023054"/>
    </source>
</evidence>
<dbReference type="Proteomes" id="UP000002279">
    <property type="component" value="Chromosome 4"/>
</dbReference>
<dbReference type="GO" id="GO:0031982">
    <property type="term" value="C:vesicle"/>
    <property type="evidence" value="ECO:0007669"/>
    <property type="project" value="Ensembl"/>
</dbReference>
<dbReference type="PANTHER" id="PTHR16208">
    <property type="entry name" value="MICROTUBULE-ASSOCIATED PROTEIN/SYNTAPHILIN"/>
    <property type="match status" value="1"/>
</dbReference>
<proteinExistence type="predicted"/>
<sequence length="809" mass="87792">MHNSAAERDRPCPMEFADLQVLGKFAGCLQVVCRFARRWASPASLPPSLLFSLPPSLPLSLSPSPAGLRELGEQRGPGRRGPNGPRTVRAASPRPALSRTPFRLPAGCRVRGGGSSRRRRRRKKKKKKKRRRRMGPLRDSKKEQRVYHHQEKVSRSRIPRLVLRPHAPQQLQKLSPASESPFSEEESREFNLSSSGRSARTISSNSFCSDDTGCPSSQSVSPVKTPSEAGTSPIGFCPGSDEDFTRKNINIGAVVEGNSQPARHKKDQKTTLVKPGSEADFSSSSSTGSISAPEVHMSATGSKRPSFSRNGFPPPWAHSQSKLEEDQEPTSSSSRGSHGRNSTASSYKCGVSPPSREKDLLSLLARNQMSPVNAHPNYGPSSPSSSNSGSYKGSDSSPVLRRAGRYASCGESHGVKPPNPEQYLTPLQQKEVTVRHLKTKLKESESQLQERETEIAELKSQLTRMRDDWIEEECHRVEAQLALKEARKEIKQLKQVIETMRSSLADKDKGIQKYFVDINIQNTKLESLLQCMEMAQNGCFREELCLEYLVESPGQSVPLSPACTPLARGLALEDQAGALEELGETPAPDSLPSGLDLFEEFMTAATTESGEVAVFQSSAAPAPPDQMAPAVEDSVVMEQVVQLDMAPCGPGIEQPLRKMPKGRDPHPGAAPDPPEAEADPSDGSPSGLDSTPGGPDPAVLMSPVETCYREGEADGGNRLMRELDFGTSPEDNVGSGVRFSQASISRRYWSKSLVVDLLAVAAPMVPTVLWVLGTQRGGTDPIYNIGALLRGCCLVALPSLRRAPFQGRA</sequence>
<evidence type="ECO:0000256" key="2">
    <source>
        <dbReference type="ARBA" id="ARBA00022553"/>
    </source>
</evidence>
<dbReference type="GO" id="GO:0060074">
    <property type="term" value="P:synapse maturation"/>
    <property type="evidence" value="ECO:0000318"/>
    <property type="project" value="GO_Central"/>
</dbReference>
<dbReference type="Pfam" id="PF15290">
    <property type="entry name" value="Syntaphilin"/>
    <property type="match status" value="1"/>
</dbReference>
<feature type="compositionally biased region" description="Low complexity" evidence="7">
    <location>
        <begin position="376"/>
        <end position="398"/>
    </location>
</feature>
<organism evidence="8 9">
    <name type="scientific">Ornithorhynchus anatinus</name>
    <name type="common">Duckbill platypus</name>
    <dbReference type="NCBI Taxonomy" id="9258"/>
    <lineage>
        <taxon>Eukaryota</taxon>
        <taxon>Metazoa</taxon>
        <taxon>Chordata</taxon>
        <taxon>Craniata</taxon>
        <taxon>Vertebrata</taxon>
        <taxon>Euteleostomi</taxon>
        <taxon>Mammalia</taxon>
        <taxon>Monotremata</taxon>
        <taxon>Ornithorhynchidae</taxon>
        <taxon>Ornithorhynchus</taxon>
    </lineage>
</organism>
<name>A0A6I8PRP3_ORNAN</name>
<feature type="region of interest" description="Disordered" evidence="7">
    <location>
        <begin position="647"/>
        <end position="701"/>
    </location>
</feature>
<reference evidence="8 9" key="1">
    <citation type="journal article" date="2008" name="Nature">
        <title>Genome analysis of the platypus reveals unique signatures of evolution.</title>
        <authorList>
            <person name="Warren W.C."/>
            <person name="Hillier L.W."/>
            <person name="Marshall Graves J.A."/>
            <person name="Birney E."/>
            <person name="Ponting C.P."/>
            <person name="Grutzner F."/>
            <person name="Belov K."/>
            <person name="Miller W."/>
            <person name="Clarke L."/>
            <person name="Chinwalla A.T."/>
            <person name="Yang S.P."/>
            <person name="Heger A."/>
            <person name="Locke D.P."/>
            <person name="Miethke P."/>
            <person name="Waters P.D."/>
            <person name="Veyrunes F."/>
            <person name="Fulton L."/>
            <person name="Fulton B."/>
            <person name="Graves T."/>
            <person name="Wallis J."/>
            <person name="Puente X.S."/>
            <person name="Lopez-Otin C."/>
            <person name="Ordonez G.R."/>
            <person name="Eichler E.E."/>
            <person name="Chen L."/>
            <person name="Cheng Z."/>
            <person name="Deakin J.E."/>
            <person name="Alsop A."/>
            <person name="Thompson K."/>
            <person name="Kirby P."/>
            <person name="Papenfuss A.T."/>
            <person name="Wakefield M.J."/>
            <person name="Olender T."/>
            <person name="Lancet D."/>
            <person name="Huttley G.A."/>
            <person name="Smit A.F."/>
            <person name="Pask A."/>
            <person name="Temple-Smith P."/>
            <person name="Batzer M.A."/>
            <person name="Walker J.A."/>
            <person name="Konkel M.K."/>
            <person name="Harris R.S."/>
            <person name="Whittington C.M."/>
            <person name="Wong E.S."/>
            <person name="Gemmell N.J."/>
            <person name="Buschiazzo E."/>
            <person name="Vargas Jentzsch I.M."/>
            <person name="Merkel A."/>
            <person name="Schmitz J."/>
            <person name="Zemann A."/>
            <person name="Churakov G."/>
            <person name="Kriegs J.O."/>
            <person name="Brosius J."/>
            <person name="Murchison E.P."/>
            <person name="Sachidanandam R."/>
            <person name="Smith C."/>
            <person name="Hannon G.J."/>
            <person name="Tsend-Ayush E."/>
            <person name="McMillan D."/>
            <person name="Attenborough R."/>
            <person name="Rens W."/>
            <person name="Ferguson-Smith M."/>
            <person name="Lefevre C.M."/>
            <person name="Sharp J.A."/>
            <person name="Nicholas K.R."/>
            <person name="Ray D.A."/>
            <person name="Kube M."/>
            <person name="Reinhardt R."/>
            <person name="Pringle T.H."/>
            <person name="Taylor J."/>
            <person name="Jones R.C."/>
            <person name="Nixon B."/>
            <person name="Dacheux J.L."/>
            <person name="Niwa H."/>
            <person name="Sekita Y."/>
            <person name="Huang X."/>
            <person name="Stark A."/>
            <person name="Kheradpour P."/>
            <person name="Kellis M."/>
            <person name="Flicek P."/>
            <person name="Chen Y."/>
            <person name="Webber C."/>
            <person name="Hardison R."/>
            <person name="Nelson J."/>
            <person name="Hallsworth-Pepin K."/>
            <person name="Delehaunty K."/>
            <person name="Markovic C."/>
            <person name="Minx P."/>
            <person name="Feng Y."/>
            <person name="Kremitzki C."/>
            <person name="Mitreva M."/>
            <person name="Glasscock J."/>
            <person name="Wylie T."/>
            <person name="Wohldmann P."/>
            <person name="Thiru P."/>
            <person name="Nhan M.N."/>
            <person name="Pohl C.S."/>
            <person name="Smith S.M."/>
            <person name="Hou S."/>
            <person name="Nefedov M."/>
            <person name="de Jong P.J."/>
            <person name="Renfree M.B."/>
            <person name="Mardis E.R."/>
            <person name="Wilson R.K."/>
        </authorList>
    </citation>
    <scope>NUCLEOTIDE SEQUENCE [LARGE SCALE GENOMIC DNA]</scope>
    <source>
        <strain evidence="8 9">Glennie</strain>
    </source>
</reference>
<protein>
    <submittedName>
        <fullName evidence="8">Syntabulin</fullName>
    </submittedName>
</protein>
<evidence type="ECO:0000256" key="4">
    <source>
        <dbReference type="ARBA" id="ARBA00022989"/>
    </source>
</evidence>
<dbReference type="InParanoid" id="A0A6I8PRP3"/>
<keyword evidence="5" id="KW-0175">Coiled coil</keyword>
<dbReference type="GO" id="GO:0016020">
    <property type="term" value="C:membrane"/>
    <property type="evidence" value="ECO:0007669"/>
    <property type="project" value="UniProtKB-SubCell"/>
</dbReference>
<dbReference type="InterPro" id="IPR028197">
    <property type="entry name" value="Syntaphilin/Syntabulin"/>
</dbReference>
<dbReference type="GeneTree" id="ENSGT00520000055634"/>
<dbReference type="Bgee" id="ENSOANG00000007367">
    <property type="expression patterns" value="Expressed in cerebellum and 7 other cell types or tissues"/>
</dbReference>
<keyword evidence="9" id="KW-1185">Reference proteome</keyword>
<evidence type="ECO:0000256" key="3">
    <source>
        <dbReference type="ARBA" id="ARBA00022692"/>
    </source>
</evidence>
<keyword evidence="6" id="KW-0472">Membrane</keyword>
<evidence type="ECO:0000256" key="6">
    <source>
        <dbReference type="ARBA" id="ARBA00023136"/>
    </source>
</evidence>
<dbReference type="GO" id="GO:0019896">
    <property type="term" value="P:axonal transport of mitochondrion"/>
    <property type="evidence" value="ECO:0000318"/>
    <property type="project" value="GO_Central"/>
</dbReference>
<dbReference type="GO" id="GO:1904115">
    <property type="term" value="C:axon cytoplasm"/>
    <property type="evidence" value="ECO:0007669"/>
    <property type="project" value="GOC"/>
</dbReference>
<evidence type="ECO:0000313" key="8">
    <source>
        <dbReference type="Ensembl" id="ENSOANP00000054884.1"/>
    </source>
</evidence>
<reference evidence="8" key="3">
    <citation type="submission" date="2025-09" db="UniProtKB">
        <authorList>
            <consortium name="Ensembl"/>
        </authorList>
    </citation>
    <scope>IDENTIFICATION</scope>
    <source>
        <strain evidence="8">Glennie</strain>
    </source>
</reference>
<feature type="region of interest" description="Disordered" evidence="7">
    <location>
        <begin position="64"/>
        <end position="429"/>
    </location>
</feature>
<feature type="compositionally biased region" description="Low complexity" evidence="7">
    <location>
        <begin position="331"/>
        <end position="342"/>
    </location>
</feature>
<dbReference type="PANTHER" id="PTHR16208:SF4">
    <property type="entry name" value="SYNTABULIN"/>
    <property type="match status" value="1"/>
</dbReference>
<feature type="compositionally biased region" description="Low complexity" evidence="7">
    <location>
        <begin position="681"/>
        <end position="697"/>
    </location>
</feature>
<reference evidence="8" key="2">
    <citation type="submission" date="2025-08" db="UniProtKB">
        <authorList>
            <consortium name="Ensembl"/>
        </authorList>
    </citation>
    <scope>IDENTIFICATION</scope>
    <source>
        <strain evidence="8">Glennie</strain>
    </source>
</reference>
<evidence type="ECO:0000313" key="9">
    <source>
        <dbReference type="Proteomes" id="UP000002279"/>
    </source>
</evidence>
<feature type="compositionally biased region" description="Basic and acidic residues" evidence="7">
    <location>
        <begin position="136"/>
        <end position="154"/>
    </location>
</feature>
<keyword evidence="3" id="KW-0812">Transmembrane</keyword>
<dbReference type="FunCoup" id="A0A6I8PRP3">
    <property type="interactions" value="478"/>
</dbReference>